<evidence type="ECO:0000256" key="1">
    <source>
        <dbReference type="SAM" id="MobiDB-lite"/>
    </source>
</evidence>
<accession>X0X2J3</accession>
<reference evidence="2" key="1">
    <citation type="journal article" date="2014" name="Front. Microbiol.">
        <title>High frequency of phylogenetically diverse reductive dehalogenase-homologous genes in deep subseafloor sedimentary metagenomes.</title>
        <authorList>
            <person name="Kawai M."/>
            <person name="Futagami T."/>
            <person name="Toyoda A."/>
            <person name="Takaki Y."/>
            <person name="Nishi S."/>
            <person name="Hori S."/>
            <person name="Arai W."/>
            <person name="Tsubouchi T."/>
            <person name="Morono Y."/>
            <person name="Uchiyama I."/>
            <person name="Ito T."/>
            <person name="Fujiyama A."/>
            <person name="Inagaki F."/>
            <person name="Takami H."/>
        </authorList>
    </citation>
    <scope>NUCLEOTIDE SEQUENCE</scope>
    <source>
        <strain evidence="2">Expedition CK06-06</strain>
    </source>
</reference>
<proteinExistence type="predicted"/>
<dbReference type="AlphaFoldDB" id="X0X2J3"/>
<sequence>KTGPETWSATALADPRIREQRWTVVRRTRKAWTSKEEGKTWQQSKAKK</sequence>
<evidence type="ECO:0000313" key="2">
    <source>
        <dbReference type="EMBL" id="GAG37429.1"/>
    </source>
</evidence>
<gene>
    <name evidence="2" type="ORF">S01H1_72713</name>
</gene>
<comment type="caution">
    <text evidence="2">The sequence shown here is derived from an EMBL/GenBank/DDBJ whole genome shotgun (WGS) entry which is preliminary data.</text>
</comment>
<name>X0X2J3_9ZZZZ</name>
<dbReference type="EMBL" id="BARS01048525">
    <property type="protein sequence ID" value="GAG37429.1"/>
    <property type="molecule type" value="Genomic_DNA"/>
</dbReference>
<feature type="non-terminal residue" evidence="2">
    <location>
        <position position="1"/>
    </location>
</feature>
<feature type="region of interest" description="Disordered" evidence="1">
    <location>
        <begin position="28"/>
        <end position="48"/>
    </location>
</feature>
<organism evidence="2">
    <name type="scientific">marine sediment metagenome</name>
    <dbReference type="NCBI Taxonomy" id="412755"/>
    <lineage>
        <taxon>unclassified sequences</taxon>
        <taxon>metagenomes</taxon>
        <taxon>ecological metagenomes</taxon>
    </lineage>
</organism>
<protein>
    <submittedName>
        <fullName evidence="2">Uncharacterized protein</fullName>
    </submittedName>
</protein>